<accession>A0A850NPZ6</accession>
<name>A0A850NPZ6_9PROT</name>
<dbReference type="Proteomes" id="UP000565205">
    <property type="component" value="Unassembled WGS sequence"/>
</dbReference>
<keyword evidence="1" id="KW-1133">Transmembrane helix</keyword>
<evidence type="ECO:0000256" key="1">
    <source>
        <dbReference type="SAM" id="Phobius"/>
    </source>
</evidence>
<evidence type="ECO:0000313" key="2">
    <source>
        <dbReference type="EMBL" id="NVN31791.1"/>
    </source>
</evidence>
<sequence>MLTSFDSEVDDDLRAQRAVALARRLAPVIAAAIVLLLAGIGLWQYLRHRAEQRAEAASAAYFAADQLAQKASPGGVLDRAAAGKA</sequence>
<organism evidence="2 3">
    <name type="scientific">Endobacter medicaginis</name>
    <dbReference type="NCBI Taxonomy" id="1181271"/>
    <lineage>
        <taxon>Bacteria</taxon>
        <taxon>Pseudomonadati</taxon>
        <taxon>Pseudomonadota</taxon>
        <taxon>Alphaproteobacteria</taxon>
        <taxon>Acetobacterales</taxon>
        <taxon>Acetobacteraceae</taxon>
        <taxon>Endobacter</taxon>
    </lineage>
</organism>
<feature type="non-terminal residue" evidence="2">
    <location>
        <position position="85"/>
    </location>
</feature>
<proteinExistence type="predicted"/>
<protein>
    <submittedName>
        <fullName evidence="2">Uncharacterized protein</fullName>
    </submittedName>
</protein>
<evidence type="ECO:0000313" key="3">
    <source>
        <dbReference type="Proteomes" id="UP000565205"/>
    </source>
</evidence>
<dbReference type="AlphaFoldDB" id="A0A850NPZ6"/>
<reference evidence="2 3" key="1">
    <citation type="submission" date="2020-06" db="EMBL/GenBank/DDBJ databases">
        <title>Description of novel acetic acid bacteria.</title>
        <authorList>
            <person name="Sombolestani A."/>
        </authorList>
    </citation>
    <scope>NUCLEOTIDE SEQUENCE [LARGE SCALE GENOMIC DNA]</scope>
    <source>
        <strain evidence="2 3">LMG 26838</strain>
    </source>
</reference>
<dbReference type="EMBL" id="JABXXQ010000499">
    <property type="protein sequence ID" value="NVN31791.1"/>
    <property type="molecule type" value="Genomic_DNA"/>
</dbReference>
<feature type="transmembrane region" description="Helical" evidence="1">
    <location>
        <begin position="25"/>
        <end position="46"/>
    </location>
</feature>
<comment type="caution">
    <text evidence="2">The sequence shown here is derived from an EMBL/GenBank/DDBJ whole genome shotgun (WGS) entry which is preliminary data.</text>
</comment>
<keyword evidence="1" id="KW-0472">Membrane</keyword>
<gene>
    <name evidence="2" type="ORF">HUK83_15795</name>
</gene>
<keyword evidence="1" id="KW-0812">Transmembrane</keyword>